<proteinExistence type="inferred from homology"/>
<dbReference type="InterPro" id="IPR029052">
    <property type="entry name" value="Metallo-depent_PP-like"/>
</dbReference>
<name>A0ABN2TMD7_9MICO</name>
<evidence type="ECO:0000256" key="2">
    <source>
        <dbReference type="ARBA" id="ARBA00022801"/>
    </source>
</evidence>
<evidence type="ECO:0000259" key="6">
    <source>
        <dbReference type="Pfam" id="PF00149"/>
    </source>
</evidence>
<comment type="similarity">
    <text evidence="4">Belongs to the cyclic nucleotide phosphodiesterase class-III family.</text>
</comment>
<dbReference type="PANTHER" id="PTHR42988">
    <property type="entry name" value="PHOSPHOHYDROLASE"/>
    <property type="match status" value="1"/>
</dbReference>
<sequence length="320" mass="34546">MDQQFPTPSHTILHISDTHFVETDGLLHEKVDSDANLALLFEGLKKSSIKPDALVFTGDLADAGQPDAYERLRALVEPICEEYGAQLIWIMGNHDTRPEFRKGLLDLEPTQESVDRVFDVNGLRIIGLDSTVPGQHWGEITDEQYAWLAKELETPAEHGTLIGLHHPPVPSPLGLMALIDLKDQTRFEDALAGTDVRGVLGGHLHYNTTSTIAGGTIPVSVASATCYTQDIQVVHSGVRGMDGAQGYNLVQIYPDRVLHTVVPIAAHPTVYEMTPEILAEFLAKSAAEQAALVEAANASEDALTTSGSDAGSRDLVDAEA</sequence>
<comment type="caution">
    <text evidence="7">The sequence shown here is derived from an EMBL/GenBank/DDBJ whole genome shotgun (WGS) entry which is preliminary data.</text>
</comment>
<organism evidence="7 8">
    <name type="scientific">Brevibacterium samyangense</name>
    <dbReference type="NCBI Taxonomy" id="366888"/>
    <lineage>
        <taxon>Bacteria</taxon>
        <taxon>Bacillati</taxon>
        <taxon>Actinomycetota</taxon>
        <taxon>Actinomycetes</taxon>
        <taxon>Micrococcales</taxon>
        <taxon>Brevibacteriaceae</taxon>
        <taxon>Brevibacterium</taxon>
    </lineage>
</organism>
<dbReference type="InterPro" id="IPR004843">
    <property type="entry name" value="Calcineurin-like_PHP"/>
</dbReference>
<feature type="compositionally biased region" description="Basic and acidic residues" evidence="5">
    <location>
        <begin position="311"/>
        <end position="320"/>
    </location>
</feature>
<evidence type="ECO:0000313" key="7">
    <source>
        <dbReference type="EMBL" id="GAA2013945.1"/>
    </source>
</evidence>
<dbReference type="InterPro" id="IPR050884">
    <property type="entry name" value="CNP_phosphodiesterase-III"/>
</dbReference>
<feature type="domain" description="Calcineurin-like phosphoesterase" evidence="6">
    <location>
        <begin position="11"/>
        <end position="206"/>
    </location>
</feature>
<evidence type="ECO:0000313" key="8">
    <source>
        <dbReference type="Proteomes" id="UP001500755"/>
    </source>
</evidence>
<evidence type="ECO:0000256" key="1">
    <source>
        <dbReference type="ARBA" id="ARBA00022723"/>
    </source>
</evidence>
<keyword evidence="1" id="KW-0479">Metal-binding</keyword>
<feature type="region of interest" description="Disordered" evidence="5">
    <location>
        <begin position="298"/>
        <end position="320"/>
    </location>
</feature>
<gene>
    <name evidence="7" type="primary">cpdA</name>
    <name evidence="7" type="ORF">GCM10009755_26990</name>
</gene>
<dbReference type="SUPFAM" id="SSF56300">
    <property type="entry name" value="Metallo-dependent phosphatases"/>
    <property type="match status" value="1"/>
</dbReference>
<dbReference type="Pfam" id="PF00149">
    <property type="entry name" value="Metallophos"/>
    <property type="match status" value="1"/>
</dbReference>
<dbReference type="EMBL" id="BAAANO010000033">
    <property type="protein sequence ID" value="GAA2013945.1"/>
    <property type="molecule type" value="Genomic_DNA"/>
</dbReference>
<keyword evidence="2" id="KW-0378">Hydrolase</keyword>
<dbReference type="Proteomes" id="UP001500755">
    <property type="component" value="Unassembled WGS sequence"/>
</dbReference>
<evidence type="ECO:0000256" key="3">
    <source>
        <dbReference type="ARBA" id="ARBA00023004"/>
    </source>
</evidence>
<evidence type="ECO:0000256" key="4">
    <source>
        <dbReference type="ARBA" id="ARBA00025742"/>
    </source>
</evidence>
<keyword evidence="3" id="KW-0408">Iron</keyword>
<dbReference type="Gene3D" id="3.60.21.10">
    <property type="match status" value="1"/>
</dbReference>
<reference evidence="7 8" key="1">
    <citation type="journal article" date="2019" name="Int. J. Syst. Evol. Microbiol.">
        <title>The Global Catalogue of Microorganisms (GCM) 10K type strain sequencing project: providing services to taxonomists for standard genome sequencing and annotation.</title>
        <authorList>
            <consortium name="The Broad Institute Genomics Platform"/>
            <consortium name="The Broad Institute Genome Sequencing Center for Infectious Disease"/>
            <person name="Wu L."/>
            <person name="Ma J."/>
        </authorList>
    </citation>
    <scope>NUCLEOTIDE SEQUENCE [LARGE SCALE GENOMIC DNA]</scope>
    <source>
        <strain evidence="7 8">JCM 14546</strain>
    </source>
</reference>
<accession>A0ABN2TMD7</accession>
<evidence type="ECO:0000256" key="5">
    <source>
        <dbReference type="SAM" id="MobiDB-lite"/>
    </source>
</evidence>
<protein>
    <submittedName>
        <fullName evidence="7">3',5'-cyclic adenosine monophosphate phosphodiesterase CpdA</fullName>
    </submittedName>
</protein>
<keyword evidence="8" id="KW-1185">Reference proteome</keyword>
<dbReference type="RefSeq" id="WP_344310536.1">
    <property type="nucleotide sequence ID" value="NZ_BAAANO010000033.1"/>
</dbReference>
<dbReference type="PANTHER" id="PTHR42988:SF2">
    <property type="entry name" value="CYCLIC NUCLEOTIDE PHOSPHODIESTERASE CBUA0032-RELATED"/>
    <property type="match status" value="1"/>
</dbReference>